<evidence type="ECO:0000313" key="6">
    <source>
        <dbReference type="Proteomes" id="UP000004474"/>
    </source>
</evidence>
<dbReference type="STRING" id="1210046.B277_15679"/>
<feature type="compositionally biased region" description="Gly residues" evidence="2">
    <location>
        <begin position="759"/>
        <end position="769"/>
    </location>
</feature>
<accession>K1E3H7</accession>
<dbReference type="SMART" id="SM00240">
    <property type="entry name" value="FHA"/>
    <property type="match status" value="1"/>
</dbReference>
<dbReference type="Gene3D" id="2.60.200.20">
    <property type="match status" value="1"/>
</dbReference>
<comment type="caution">
    <text evidence="5">The sequence shown here is derived from an EMBL/GenBank/DDBJ whole genome shotgun (WGS) entry which is preliminary data.</text>
</comment>
<organism evidence="5 6">
    <name type="scientific">Janibacter hoylei PVAS-1</name>
    <dbReference type="NCBI Taxonomy" id="1210046"/>
    <lineage>
        <taxon>Bacteria</taxon>
        <taxon>Bacillati</taxon>
        <taxon>Actinomycetota</taxon>
        <taxon>Actinomycetes</taxon>
        <taxon>Micrococcales</taxon>
        <taxon>Intrasporangiaceae</taxon>
        <taxon>Janibacter</taxon>
    </lineage>
</organism>
<dbReference type="SUPFAM" id="SSF81606">
    <property type="entry name" value="PP2C-like"/>
    <property type="match status" value="1"/>
</dbReference>
<evidence type="ECO:0000259" key="4">
    <source>
        <dbReference type="PROSITE" id="PS51746"/>
    </source>
</evidence>
<dbReference type="Gene3D" id="3.60.40.10">
    <property type="entry name" value="PPM-type phosphatase domain"/>
    <property type="match status" value="1"/>
</dbReference>
<feature type="compositionally biased region" description="Low complexity" evidence="2">
    <location>
        <begin position="434"/>
        <end position="445"/>
    </location>
</feature>
<dbReference type="CDD" id="cd00060">
    <property type="entry name" value="FHA"/>
    <property type="match status" value="1"/>
</dbReference>
<dbReference type="SMART" id="SM00331">
    <property type="entry name" value="PP2C_SIG"/>
    <property type="match status" value="1"/>
</dbReference>
<dbReference type="PATRIC" id="fig|1210046.3.peg.3006"/>
<feature type="compositionally biased region" description="Low complexity" evidence="2">
    <location>
        <begin position="495"/>
        <end position="508"/>
    </location>
</feature>
<dbReference type="eggNOG" id="COG1716">
    <property type="taxonomic scope" value="Bacteria"/>
</dbReference>
<dbReference type="InterPro" id="IPR008984">
    <property type="entry name" value="SMAD_FHA_dom_sf"/>
</dbReference>
<evidence type="ECO:0000256" key="1">
    <source>
        <dbReference type="ARBA" id="ARBA00022553"/>
    </source>
</evidence>
<evidence type="ECO:0000313" key="5">
    <source>
        <dbReference type="EMBL" id="EKA59912.1"/>
    </source>
</evidence>
<dbReference type="InterPro" id="IPR015655">
    <property type="entry name" value="PP2C"/>
</dbReference>
<feature type="region of interest" description="Disordered" evidence="2">
    <location>
        <begin position="399"/>
        <end position="445"/>
    </location>
</feature>
<dbReference type="SUPFAM" id="SSF49879">
    <property type="entry name" value="SMAD/FHA domain"/>
    <property type="match status" value="1"/>
</dbReference>
<dbReference type="InterPro" id="IPR036457">
    <property type="entry name" value="PPM-type-like_dom_sf"/>
</dbReference>
<feature type="domain" description="PPM-type phosphatase" evidence="4">
    <location>
        <begin position="16"/>
        <end position="249"/>
    </location>
</feature>
<dbReference type="SMART" id="SM00332">
    <property type="entry name" value="PP2Cc"/>
    <property type="match status" value="1"/>
</dbReference>
<protein>
    <submittedName>
        <fullName evidence="5">Protein serine/threonine phosphatase</fullName>
    </submittedName>
</protein>
<sequence length="961" mass="98332">MTAVARPEELPGLTLRVGAATDTGRVRSLNEDSALAEGGIFVVADGMGGHAAGEVASGIVVETMRELVSREDLTADGVSRQLVLANDRILEAVDSHPENKGMGTTATGLALVTAGGADHWAVFNVGDSRVYRAIDGALTQVTVDHSEVQELVEAGVITAEEARTHPARNVVTRSLGTDYAFQADVWVLPPYAGERFVICSDGLTNEITDEQLHEILQREPHPQAAAEELVRAAVAAGGRDNVTVVVVDLHGSVGDDLSETSPRATGGRHRAAGTAERQGVTMSTRIDGRDGWIEVTRDGLHLLAKGDVSLAERVEAALGSADGDDLVDVVTDELTTGGVRRTPDFALVDETSGRVLVRGTASVTVTGAEGTRTVLAPARGPWTDEDLEGGSDEVVLATGEPEPAVTTPDVEQTDVEEPADGPAAEEPVADEPATEAPEQAAAPEASGWALPSVFAAEATSAQEPSQQEPVEEGRVVESPAPEAQELVEPEPQPQAPADAPAPTTPADTPAEDEEELPSFDFLFGNTQHHRSSLLAAMEEDESKQAPIDSGPVAAAGGYQPSDNPAHATLAPPSEEDELDGPAEPAGPTAGELPGGLPPMPGGAPFAADDSDTSGDDIGYPAEEEPGAGTGYPVPAPQAADEQVPSDTGQDEPTDEEPAAAAPIPAAARAAVPAAPSGVMAARDTATGHEPGGGRPQFVDGHLVGSRVPEAAAEPPSAPVHSGPGAPVDSGPAAAAAPTAPETSRPEASDGLISSVPWAGDGGAPAGGPAGPNPGVPGLPFGLPGLPTPDQGAAVQPEPTSTEDEQPGAAEPMVLAVRCSVGHLNAPHATRCRVCGQDLPSQQPEQTARPALGHLRLSTGDVVTLDRGVLIGRAPRADVTGPRTPHLVRISSPDNEISRNHVEVVLDGWHVLVRDLGSTNGTTVALPGSSPVRVRPGDQQTIEPGTTITLADQVSMVFEVTG</sequence>
<dbReference type="GO" id="GO:0004722">
    <property type="term" value="F:protein serine/threonine phosphatase activity"/>
    <property type="evidence" value="ECO:0007669"/>
    <property type="project" value="InterPro"/>
</dbReference>
<name>K1E3H7_9MICO</name>
<dbReference type="eggNOG" id="COG0631">
    <property type="taxonomic scope" value="Bacteria"/>
</dbReference>
<feature type="domain" description="FHA" evidence="3">
    <location>
        <begin position="868"/>
        <end position="923"/>
    </location>
</feature>
<dbReference type="InterPro" id="IPR001932">
    <property type="entry name" value="PPM-type_phosphatase-like_dom"/>
</dbReference>
<gene>
    <name evidence="5" type="ORF">B277_15679</name>
</gene>
<feature type="compositionally biased region" description="Low complexity" evidence="2">
    <location>
        <begin position="777"/>
        <end position="788"/>
    </location>
</feature>
<dbReference type="Pfam" id="PF00498">
    <property type="entry name" value="FHA"/>
    <property type="match status" value="1"/>
</dbReference>
<evidence type="ECO:0000259" key="3">
    <source>
        <dbReference type="PROSITE" id="PS50006"/>
    </source>
</evidence>
<dbReference type="PROSITE" id="PS50006">
    <property type="entry name" value="FHA_DOMAIN"/>
    <property type="match status" value="1"/>
</dbReference>
<dbReference type="PANTHER" id="PTHR47992">
    <property type="entry name" value="PROTEIN PHOSPHATASE"/>
    <property type="match status" value="1"/>
</dbReference>
<dbReference type="PROSITE" id="PS51746">
    <property type="entry name" value="PPM_2"/>
    <property type="match status" value="1"/>
</dbReference>
<feature type="compositionally biased region" description="Low complexity" evidence="2">
    <location>
        <begin position="658"/>
        <end position="675"/>
    </location>
</feature>
<dbReference type="Proteomes" id="UP000004474">
    <property type="component" value="Unassembled WGS sequence"/>
</dbReference>
<feature type="region of interest" description="Disordered" evidence="2">
    <location>
        <begin position="457"/>
        <end position="807"/>
    </location>
</feature>
<dbReference type="Pfam" id="PF13672">
    <property type="entry name" value="PP2C_2"/>
    <property type="match status" value="1"/>
</dbReference>
<dbReference type="AlphaFoldDB" id="K1E3H7"/>
<dbReference type="EMBL" id="ALWX01000092">
    <property type="protein sequence ID" value="EKA59912.1"/>
    <property type="molecule type" value="Genomic_DNA"/>
</dbReference>
<feature type="compositionally biased region" description="Polar residues" evidence="2">
    <location>
        <begin position="459"/>
        <end position="468"/>
    </location>
</feature>
<feature type="compositionally biased region" description="Acidic residues" evidence="2">
    <location>
        <begin position="648"/>
        <end position="657"/>
    </location>
</feature>
<dbReference type="CDD" id="cd00143">
    <property type="entry name" value="PP2Cc"/>
    <property type="match status" value="1"/>
</dbReference>
<dbReference type="InterPro" id="IPR000253">
    <property type="entry name" value="FHA_dom"/>
</dbReference>
<proteinExistence type="predicted"/>
<feature type="compositionally biased region" description="Low complexity" evidence="2">
    <location>
        <begin position="723"/>
        <end position="742"/>
    </location>
</feature>
<keyword evidence="1" id="KW-0597">Phosphoprotein</keyword>
<evidence type="ECO:0000256" key="2">
    <source>
        <dbReference type="SAM" id="MobiDB-lite"/>
    </source>
</evidence>
<reference evidence="5 6" key="1">
    <citation type="journal article" date="2012" name="J. Bacteriol.">
        <title>Genome Sequence of Janibacter hoylei MTCC8307, Isolated from the Stratospheric Air.</title>
        <authorList>
            <person name="Pawar S.P."/>
            <person name="Dhotre D.P."/>
            <person name="Shetty S.A."/>
            <person name="Chowdhury S.P."/>
            <person name="Chaudhari B.L."/>
            <person name="Shouche Y.S."/>
        </authorList>
    </citation>
    <scope>NUCLEOTIDE SEQUENCE [LARGE SCALE GENOMIC DNA]</scope>
    <source>
        <strain evidence="5 6">PVAS-1</strain>
    </source>
</reference>